<feature type="compositionally biased region" description="Polar residues" evidence="3">
    <location>
        <begin position="895"/>
        <end position="910"/>
    </location>
</feature>
<feature type="compositionally biased region" description="Low complexity" evidence="3">
    <location>
        <begin position="1056"/>
        <end position="1076"/>
    </location>
</feature>
<feature type="compositionally biased region" description="Polar residues" evidence="3">
    <location>
        <begin position="40"/>
        <end position="53"/>
    </location>
</feature>
<organism evidence="5 6">
    <name type="scientific">Meripilus lineatus</name>
    <dbReference type="NCBI Taxonomy" id="2056292"/>
    <lineage>
        <taxon>Eukaryota</taxon>
        <taxon>Fungi</taxon>
        <taxon>Dikarya</taxon>
        <taxon>Basidiomycota</taxon>
        <taxon>Agaricomycotina</taxon>
        <taxon>Agaricomycetes</taxon>
        <taxon>Polyporales</taxon>
        <taxon>Meripilaceae</taxon>
        <taxon>Meripilus</taxon>
    </lineage>
</organism>
<feature type="compositionally biased region" description="Low complexity" evidence="3">
    <location>
        <begin position="1010"/>
        <end position="1022"/>
    </location>
</feature>
<feature type="compositionally biased region" description="Basic and acidic residues" evidence="3">
    <location>
        <begin position="634"/>
        <end position="643"/>
    </location>
</feature>
<comment type="caution">
    <text evidence="5">The sequence shown here is derived from an EMBL/GenBank/DDBJ whole genome shotgun (WGS) entry which is preliminary data.</text>
</comment>
<dbReference type="SMART" id="SM00360">
    <property type="entry name" value="RRM"/>
    <property type="match status" value="1"/>
</dbReference>
<feature type="compositionally biased region" description="Low complexity" evidence="3">
    <location>
        <begin position="848"/>
        <end position="864"/>
    </location>
</feature>
<feature type="compositionally biased region" description="Low complexity" evidence="3">
    <location>
        <begin position="792"/>
        <end position="819"/>
    </location>
</feature>
<proteinExistence type="predicted"/>
<reference evidence="5" key="1">
    <citation type="submission" date="2022-07" db="EMBL/GenBank/DDBJ databases">
        <title>Genome Sequence of Physisporinus lineatus.</title>
        <authorList>
            <person name="Buettner E."/>
        </authorList>
    </citation>
    <scope>NUCLEOTIDE SEQUENCE</scope>
    <source>
        <strain evidence="5">VT162</strain>
    </source>
</reference>
<accession>A0AAD5V617</accession>
<dbReference type="Proteomes" id="UP001212997">
    <property type="component" value="Unassembled WGS sequence"/>
</dbReference>
<feature type="compositionally biased region" description="Low complexity" evidence="3">
    <location>
        <begin position="20"/>
        <end position="39"/>
    </location>
</feature>
<evidence type="ECO:0000256" key="3">
    <source>
        <dbReference type="SAM" id="MobiDB-lite"/>
    </source>
</evidence>
<keyword evidence="1 2" id="KW-0694">RNA-binding</keyword>
<dbReference type="PANTHER" id="PTHR10501">
    <property type="entry name" value="U1 SMALL NUCLEAR RIBONUCLEOPROTEIN A/U2 SMALL NUCLEAR RIBONUCLEOPROTEIN B"/>
    <property type="match status" value="1"/>
</dbReference>
<feature type="compositionally biased region" description="Polar residues" evidence="3">
    <location>
        <begin position="246"/>
        <end position="262"/>
    </location>
</feature>
<feature type="compositionally biased region" description="Polar residues" evidence="3">
    <location>
        <begin position="123"/>
        <end position="140"/>
    </location>
</feature>
<dbReference type="SUPFAM" id="SSF54928">
    <property type="entry name" value="RNA-binding domain, RBD"/>
    <property type="match status" value="1"/>
</dbReference>
<feature type="region of interest" description="Disordered" evidence="3">
    <location>
        <begin position="628"/>
        <end position="680"/>
    </location>
</feature>
<feature type="compositionally biased region" description="Low complexity" evidence="3">
    <location>
        <begin position="828"/>
        <end position="840"/>
    </location>
</feature>
<evidence type="ECO:0000259" key="4">
    <source>
        <dbReference type="PROSITE" id="PS50102"/>
    </source>
</evidence>
<sequence length="1188" mass="124607">MHDEEYINRSLLDSLDAQADAEPISSSSDSDAPIATASSFTNSGSSNPTNTIFPNYLKSPPLNHQETYNPSSQNTTANPSQSMYNSMNNISTLHSDFSIPSAEHDSLNQHKLNGFGPAPSFRGSASFQPFSNPPRQRNPAQVYRDTTNFTTQPFSNQQDIFVPNLTHASSQPQQQGASHAFDSIHHSSRQFDFSIAGSQAPSGIVANGQAKPGPFDSYRLGIDTSLSQTHLGKQQNPNTGPPGLRDNQQAQLPHQAQNTSQGYQSAHLGVNGVGHVHGHHGPIAQNQMPYGPQLQSVGGGPIPLSNSVSQGNGVVVSNSVGMNHINGSTQNPQQQQPEEISTIFVVGFPDDMQEREFQNMFTFSAGFEAATLKIPNKDLTAYGTAGGIPGVAARAAGLPLHYAGSNDPYNLVTVNQGGVVVDGGRDGLTSSWPAVPPMQPGQDDGSHFMNGGNLPMQPPRKQIIGFAKFRTRQEALDARDVLQGRRVDIEKGSVLKAEMAKKNLHTKRGPGVGPLGSLMAAGGVGVGGVGGGMNAEAITALNGLGAMSSVIGGPAGEAAFIQREKELGVMGAMGIAGLSQRRDRLGSCVAGVGPNGDLRDEEERQANQRMGIAGLSQRRDRLGSCVAGVGPNGDLRDEEERQANQRMGVSAGLSFGPRGARERAEEDERERERKRKEKEAVRLRQNSYAFEAFHSVPHQMVREGANSLLSAENGTLDFGAHSSVGGLHSGLVSPTDTTFNHINNGPWGILASAALRKQSAPVLSQPFRAVSPPPQDPSSMNREPESSPPSGPTSLSNGSTLLTSTSAPFSPQSTSSSLPAQNSSSECLQPTSPTSQPTLPGIGEGAPVVNNKASISNSSSSSVSGHDEELSKAVGSLAVSTSQGTVSPQLPSPASGASSGRNPGDQNPPINTLYVGNLPTSPIPGGGTNFLEQRLRELFSKQRGYAKLCFRQKSNGPMCFVEFEDVSYAAQAMKELYGNTLDGLIRNGGIRLSYSKNPLGVRTPTSGGTSSSFQLQQQQAQSNHLPPLGAGHSFFSEAFQRLGEVDTSRALRRDTSSSGVTSPTSSSSSYHYTVSSQPPRFTSNSPPSGQFGVSSFSSIVGNSAAFPRANSQGFGFFSPHLASTTSGLSSSLMSSSASSSFSPFGNIVSSATTALHSHASSASTTIPDQPSADSTSSIPTSSTATATT</sequence>
<evidence type="ECO:0000313" key="5">
    <source>
        <dbReference type="EMBL" id="KAJ3487253.1"/>
    </source>
</evidence>
<feature type="region of interest" description="Disordered" evidence="3">
    <location>
        <begin position="108"/>
        <end position="140"/>
    </location>
</feature>
<dbReference type="EMBL" id="JANAWD010000097">
    <property type="protein sequence ID" value="KAJ3487253.1"/>
    <property type="molecule type" value="Genomic_DNA"/>
</dbReference>
<dbReference type="PROSITE" id="PS50102">
    <property type="entry name" value="RRM"/>
    <property type="match status" value="1"/>
</dbReference>
<keyword evidence="6" id="KW-1185">Reference proteome</keyword>
<feature type="region of interest" description="Disordered" evidence="3">
    <location>
        <begin position="1047"/>
        <end position="1087"/>
    </location>
</feature>
<protein>
    <recommendedName>
        <fullName evidence="4">RRM domain-containing protein</fullName>
    </recommendedName>
</protein>
<dbReference type="GO" id="GO:0003723">
    <property type="term" value="F:RNA binding"/>
    <property type="evidence" value="ECO:0007669"/>
    <property type="project" value="UniProtKB-UniRule"/>
</dbReference>
<dbReference type="FunFam" id="3.30.70.330:FF:000428">
    <property type="entry name" value="Related to WHI3-involved in regulation of cell size"/>
    <property type="match status" value="1"/>
</dbReference>
<dbReference type="InterPro" id="IPR000504">
    <property type="entry name" value="RRM_dom"/>
</dbReference>
<feature type="domain" description="RRM" evidence="4">
    <location>
        <begin position="911"/>
        <end position="997"/>
    </location>
</feature>
<dbReference type="InterPro" id="IPR035979">
    <property type="entry name" value="RBD_domain_sf"/>
</dbReference>
<dbReference type="InterPro" id="IPR012677">
    <property type="entry name" value="Nucleotide-bd_a/b_plait_sf"/>
</dbReference>
<feature type="region of interest" description="Disordered" evidence="3">
    <location>
        <begin position="999"/>
        <end position="1027"/>
    </location>
</feature>
<feature type="compositionally biased region" description="Polar residues" evidence="3">
    <location>
        <begin position="878"/>
        <end position="889"/>
    </location>
</feature>
<dbReference type="Pfam" id="PF00076">
    <property type="entry name" value="RRM_1"/>
    <property type="match status" value="1"/>
</dbReference>
<feature type="region of interest" description="Disordered" evidence="3">
    <location>
        <begin position="1158"/>
        <end position="1188"/>
    </location>
</feature>
<evidence type="ECO:0000313" key="6">
    <source>
        <dbReference type="Proteomes" id="UP001212997"/>
    </source>
</evidence>
<evidence type="ECO:0000256" key="1">
    <source>
        <dbReference type="ARBA" id="ARBA00022884"/>
    </source>
</evidence>
<feature type="region of interest" description="Disordered" evidence="3">
    <location>
        <begin position="766"/>
        <end position="913"/>
    </location>
</feature>
<name>A0AAD5V617_9APHY</name>
<gene>
    <name evidence="5" type="ORF">NLI96_g3669</name>
</gene>
<dbReference type="Gene3D" id="3.30.70.330">
    <property type="match status" value="2"/>
</dbReference>
<feature type="region of interest" description="Disordered" evidence="3">
    <location>
        <begin position="1"/>
        <end position="87"/>
    </location>
</feature>
<evidence type="ECO:0000256" key="2">
    <source>
        <dbReference type="PROSITE-ProRule" id="PRU00176"/>
    </source>
</evidence>
<feature type="compositionally biased region" description="Polar residues" evidence="3">
    <location>
        <begin position="1077"/>
        <end position="1087"/>
    </location>
</feature>
<feature type="compositionally biased region" description="Polar residues" evidence="3">
    <location>
        <begin position="62"/>
        <end position="87"/>
    </location>
</feature>
<dbReference type="AlphaFoldDB" id="A0AAD5V617"/>
<feature type="region of interest" description="Disordered" evidence="3">
    <location>
        <begin position="230"/>
        <end position="262"/>
    </location>
</feature>